<protein>
    <submittedName>
        <fullName evidence="2">Uncharacterized protein</fullName>
    </submittedName>
</protein>
<dbReference type="EMBL" id="JANPWB010000012">
    <property type="protein sequence ID" value="KAJ1115320.1"/>
    <property type="molecule type" value="Genomic_DNA"/>
</dbReference>
<gene>
    <name evidence="2" type="ORF">NDU88_003545</name>
</gene>
<keyword evidence="3" id="KW-1185">Reference proteome</keyword>
<sequence>MGGGNVAACLRQAYLTSPRPQVSVPCVVRSRCWGGFPSPAQGLQTERCGPGRSPEARFSSAKNSAGGGWETACGGHQAEARDIQARLKPHFRSGRVVIAAGSARIKVRSSRSVRGPAGRAGEEGEQGAAPGCRGPERADPAPGPSPHTSIPGVRDLRPPWSPISPASDFICREPLCRAPLLCRQSPAIGTARLQPRSATIRPLP</sequence>
<comment type="caution">
    <text evidence="2">The sequence shown here is derived from an EMBL/GenBank/DDBJ whole genome shotgun (WGS) entry which is preliminary data.</text>
</comment>
<organism evidence="2 3">
    <name type="scientific">Pleurodeles waltl</name>
    <name type="common">Iberian ribbed newt</name>
    <dbReference type="NCBI Taxonomy" id="8319"/>
    <lineage>
        <taxon>Eukaryota</taxon>
        <taxon>Metazoa</taxon>
        <taxon>Chordata</taxon>
        <taxon>Craniata</taxon>
        <taxon>Vertebrata</taxon>
        <taxon>Euteleostomi</taxon>
        <taxon>Amphibia</taxon>
        <taxon>Batrachia</taxon>
        <taxon>Caudata</taxon>
        <taxon>Salamandroidea</taxon>
        <taxon>Salamandridae</taxon>
        <taxon>Pleurodelinae</taxon>
        <taxon>Pleurodeles</taxon>
    </lineage>
</organism>
<feature type="region of interest" description="Disordered" evidence="1">
    <location>
        <begin position="107"/>
        <end position="158"/>
    </location>
</feature>
<evidence type="ECO:0000256" key="1">
    <source>
        <dbReference type="SAM" id="MobiDB-lite"/>
    </source>
</evidence>
<dbReference type="Proteomes" id="UP001066276">
    <property type="component" value="Chromosome 8"/>
</dbReference>
<evidence type="ECO:0000313" key="3">
    <source>
        <dbReference type="Proteomes" id="UP001066276"/>
    </source>
</evidence>
<proteinExistence type="predicted"/>
<evidence type="ECO:0000313" key="2">
    <source>
        <dbReference type="EMBL" id="KAJ1115320.1"/>
    </source>
</evidence>
<name>A0AAV7NGY8_PLEWA</name>
<feature type="region of interest" description="Disordered" evidence="1">
    <location>
        <begin position="39"/>
        <end position="71"/>
    </location>
</feature>
<accession>A0AAV7NGY8</accession>
<dbReference type="AlphaFoldDB" id="A0AAV7NGY8"/>
<reference evidence="2" key="1">
    <citation type="journal article" date="2022" name="bioRxiv">
        <title>Sequencing and chromosome-scale assembly of the giantPleurodeles waltlgenome.</title>
        <authorList>
            <person name="Brown T."/>
            <person name="Elewa A."/>
            <person name="Iarovenko S."/>
            <person name="Subramanian E."/>
            <person name="Araus A.J."/>
            <person name="Petzold A."/>
            <person name="Susuki M."/>
            <person name="Suzuki K.-i.T."/>
            <person name="Hayashi T."/>
            <person name="Toyoda A."/>
            <person name="Oliveira C."/>
            <person name="Osipova E."/>
            <person name="Leigh N.D."/>
            <person name="Simon A."/>
            <person name="Yun M.H."/>
        </authorList>
    </citation>
    <scope>NUCLEOTIDE SEQUENCE</scope>
    <source>
        <strain evidence="2">20211129_DDA</strain>
        <tissue evidence="2">Liver</tissue>
    </source>
</reference>